<keyword evidence="8 10" id="KW-0472">Membrane</keyword>
<evidence type="ECO:0000256" key="7">
    <source>
        <dbReference type="ARBA" id="ARBA00022989"/>
    </source>
</evidence>
<evidence type="ECO:0000256" key="3">
    <source>
        <dbReference type="ARBA" id="ARBA00022692"/>
    </source>
</evidence>
<dbReference type="PANTHER" id="PTHR24223:SF353">
    <property type="entry name" value="ABC TRANSPORTER ATP-BINDING PROTEIN_PERMEASE VMR1-RELATED"/>
    <property type="match status" value="1"/>
</dbReference>
<keyword evidence="5" id="KW-0547">Nucleotide-binding</keyword>
<feature type="transmembrane region" description="Helical" evidence="10">
    <location>
        <begin position="259"/>
        <end position="282"/>
    </location>
</feature>
<dbReference type="FunFam" id="3.40.50.300:FF:000630">
    <property type="entry name" value="ATP-binding cassette (ABC) transporter, putative"/>
    <property type="match status" value="1"/>
</dbReference>
<feature type="transmembrane region" description="Helical" evidence="10">
    <location>
        <begin position="1036"/>
        <end position="1055"/>
    </location>
</feature>
<dbReference type="GO" id="GO:0005524">
    <property type="term" value="F:ATP binding"/>
    <property type="evidence" value="ECO:0007669"/>
    <property type="project" value="UniProtKB-KW"/>
</dbReference>
<keyword evidence="7 10" id="KW-1133">Transmembrane helix</keyword>
<sequence>MVDITIIMNMGIILRKKEQQVQGSIKVMVVKGDHKTYHSPEACASIFSWAVFQWVNPLVTFGFSNPISRDNLYPLTHQHRARYAHQNFTAATDETNERSIWVQVIFSNAAVLVSYLNPYFQQLFLEYIERQKEEKDDSKPQTTIRVAYGYVLMMFLAAVGKMFLTSIQLFVGRRWNIRTLCMLDAEIYAKSLRRKDTYATTEAVKKNDKVEDDENIGKDGHNDEKKNDYDGGDDADNANDGIGKITNLMSLDADHIADLPAYIFMFYNVPIEMTIAMIYLYYLLGTAAIVGLGILIFFFPMTYVLVNKIRQAYMKLSRAEDKRNNLVNELLQGIRIIKYTAWERNWQSKIMDARNAELKQIRRTCILDIIMSVGYLTMPVLVSACSFIWYVKVSQRELTASVVFVSITLFDMLQSPIMLVPDAISAFTEAYVSLKRISIYLKDPEVQPPTRDDTSSSSGQPRVGFEDSIFEWPNNKNIEKSSTSERIIPDEYINERTPLLSNSSNEHCNKYLNNTKTNSNSNDVSSISQQQKFIPFQLRIPSAFDFPSNQLSLVYGSTGSGKSSLLHALLGEMDTLKGKAYLPLNGFPHNNDTTVSTQHLHASEQDCYDEEGQTFYSGAIAAAFSNSVAYAAQQPFLLQATIRDNILFGQPYEAERYQKVLWQCALVKDLSILPHGDQTEIGEKGISLSGGQKQRVSLARVVYSYANVVLLDDCLSAVDSHTSRHIFEHCVSGSLLKGRTVVMVTHHIQLCLPAASFLVRLDQGGIVGAYGTVEELQQSDKLIQTFCTASNAVSSSASSSSTTEAEDDIIDDSTNHTIAEEDEHYLLNQQQKDETIGKLIQDEQSEKGHVKIEVYLTYLRACGGWLFWIALAIFFSTSRVLVFAENWWLRIWAASYASTGPKEPYSNSSSFTHFNGILSSNNDENNINMFHIHQDYTITKNNTSNNELSTNAAADVPVDYYISVYVVICLSFVMCDALRNILLYWGSIRGARALFVQLLDRIIHAPLRFFDTTPCGRILNRFGADMSVIDMQMARTAGILIECLTGMVASSIIISVITPNFILVALLTAIIYLIVGLLYLRSSRELKRLNSVNRSPIYTHFTETLAGVTTIRAFGQQYQFLSAMYEKLDTYITPYYLLWMVNRWLLIRMDTAGALMSFGAGILILQNIDSIDAGMAGISLIYARTFLVHVYWMIRQYTQVEINMNSVERIQEYLELDQEPRNQPKPPKNWPTTAKLQIRDLYIRYAPDLDPVLHGISFDVHDKEKIGIVGRTGSGKTTLALSLFRFLEPSSFVVADGDSNSESEGKIVLDDVDITKIDLKSLRSSLTMIPQDAALFSGTIRSNLDPFDEHSDDELWSALECVHIKSIIQNLDQPVSHGGQNFSQGQRQLLCMARALLQSDNKLIVMDEATASVDFDMDAKIQSTIRQAFQQSTLICVAHRLRTVIDYDRVLVMDQGHVVEYDTPWNLLNQNPPSLFRAMCEQTGELNILINMARPKQTPNDYKNTPQPLPNQT</sequence>
<organism evidence="13 14">
    <name type="scientific">Circinella minor</name>
    <dbReference type="NCBI Taxonomy" id="1195481"/>
    <lineage>
        <taxon>Eukaryota</taxon>
        <taxon>Fungi</taxon>
        <taxon>Fungi incertae sedis</taxon>
        <taxon>Mucoromycota</taxon>
        <taxon>Mucoromycotina</taxon>
        <taxon>Mucoromycetes</taxon>
        <taxon>Mucorales</taxon>
        <taxon>Lichtheimiaceae</taxon>
        <taxon>Circinella</taxon>
    </lineage>
</organism>
<evidence type="ECO:0000256" key="2">
    <source>
        <dbReference type="ARBA" id="ARBA00022448"/>
    </source>
</evidence>
<accession>A0A8H7RWR6</accession>
<keyword evidence="2" id="KW-0813">Transport</keyword>
<dbReference type="InterPro" id="IPR050173">
    <property type="entry name" value="ABC_transporter_C-like"/>
</dbReference>
<keyword evidence="6" id="KW-0067">ATP-binding</keyword>
<evidence type="ECO:0000313" key="14">
    <source>
        <dbReference type="Proteomes" id="UP000646827"/>
    </source>
</evidence>
<evidence type="ECO:0000256" key="4">
    <source>
        <dbReference type="ARBA" id="ARBA00022737"/>
    </source>
</evidence>
<reference evidence="13 14" key="1">
    <citation type="submission" date="2020-12" db="EMBL/GenBank/DDBJ databases">
        <title>Metabolic potential, ecology and presence of endohyphal bacteria is reflected in genomic diversity of Mucoromycotina.</title>
        <authorList>
            <person name="Muszewska A."/>
            <person name="Okrasinska A."/>
            <person name="Steczkiewicz K."/>
            <person name="Drgas O."/>
            <person name="Orlowska M."/>
            <person name="Perlinska-Lenart U."/>
            <person name="Aleksandrzak-Piekarczyk T."/>
            <person name="Szatraj K."/>
            <person name="Zielenkiewicz U."/>
            <person name="Pilsyk S."/>
            <person name="Malc E."/>
            <person name="Mieczkowski P."/>
            <person name="Kruszewska J.S."/>
            <person name="Biernat P."/>
            <person name="Pawlowska J."/>
        </authorList>
    </citation>
    <scope>NUCLEOTIDE SEQUENCE [LARGE SCALE GENOMIC DNA]</scope>
    <source>
        <strain evidence="13 14">CBS 142.35</strain>
    </source>
</reference>
<dbReference type="CDD" id="cd03244">
    <property type="entry name" value="ABCC_MRP_domain2"/>
    <property type="match status" value="1"/>
</dbReference>
<dbReference type="GO" id="GO:0140359">
    <property type="term" value="F:ABC-type transporter activity"/>
    <property type="evidence" value="ECO:0007669"/>
    <property type="project" value="InterPro"/>
</dbReference>
<dbReference type="Gene3D" id="1.20.1560.10">
    <property type="entry name" value="ABC transporter type 1, transmembrane domain"/>
    <property type="match status" value="2"/>
</dbReference>
<dbReference type="GO" id="GO:0016020">
    <property type="term" value="C:membrane"/>
    <property type="evidence" value="ECO:0007669"/>
    <property type="project" value="UniProtKB-SubCell"/>
</dbReference>
<name>A0A8H7RWR6_9FUNG</name>
<evidence type="ECO:0000256" key="6">
    <source>
        <dbReference type="ARBA" id="ARBA00022840"/>
    </source>
</evidence>
<comment type="subcellular location">
    <subcellularLocation>
        <location evidence="1">Membrane</location>
    </subcellularLocation>
</comment>
<dbReference type="OrthoDB" id="6500128at2759"/>
<dbReference type="CDD" id="cd18604">
    <property type="entry name" value="ABC_6TM_VMR1_D2_like"/>
    <property type="match status" value="1"/>
</dbReference>
<dbReference type="Proteomes" id="UP000646827">
    <property type="component" value="Unassembled WGS sequence"/>
</dbReference>
<dbReference type="Pfam" id="PF00005">
    <property type="entry name" value="ABC_tran"/>
    <property type="match status" value="2"/>
</dbReference>
<evidence type="ECO:0000256" key="1">
    <source>
        <dbReference type="ARBA" id="ARBA00004370"/>
    </source>
</evidence>
<evidence type="ECO:0000256" key="10">
    <source>
        <dbReference type="SAM" id="Phobius"/>
    </source>
</evidence>
<dbReference type="CDD" id="cd03250">
    <property type="entry name" value="ABCC_MRP_domain1"/>
    <property type="match status" value="1"/>
</dbReference>
<evidence type="ECO:0000256" key="5">
    <source>
        <dbReference type="ARBA" id="ARBA00022741"/>
    </source>
</evidence>
<dbReference type="PROSITE" id="PS00211">
    <property type="entry name" value="ABC_TRANSPORTER_1"/>
    <property type="match status" value="2"/>
</dbReference>
<feature type="domain" description="ABC transporter" evidence="11">
    <location>
        <begin position="1236"/>
        <end position="1480"/>
    </location>
</feature>
<dbReference type="InterPro" id="IPR027417">
    <property type="entry name" value="P-loop_NTPase"/>
</dbReference>
<feature type="transmembrane region" description="Helical" evidence="10">
    <location>
        <begin position="1061"/>
        <end position="1080"/>
    </location>
</feature>
<protein>
    <recommendedName>
        <fullName evidence="15">P-loop containing nucleoside triphosphate hydrolase protein</fullName>
    </recommendedName>
</protein>
<feature type="domain" description="ABC transmembrane type-1" evidence="12">
    <location>
        <begin position="961"/>
        <end position="1201"/>
    </location>
</feature>
<feature type="transmembrane region" description="Helical" evidence="10">
    <location>
        <begin position="865"/>
        <end position="884"/>
    </location>
</feature>
<evidence type="ECO:0000256" key="9">
    <source>
        <dbReference type="SAM" id="MobiDB-lite"/>
    </source>
</evidence>
<feature type="region of interest" description="Disordered" evidence="9">
    <location>
        <begin position="445"/>
        <end position="466"/>
    </location>
</feature>
<keyword evidence="4" id="KW-0677">Repeat</keyword>
<dbReference type="GO" id="GO:0016887">
    <property type="term" value="F:ATP hydrolysis activity"/>
    <property type="evidence" value="ECO:0007669"/>
    <property type="project" value="InterPro"/>
</dbReference>
<dbReference type="CDD" id="cd18596">
    <property type="entry name" value="ABC_6TM_VMR1_D1_like"/>
    <property type="match status" value="1"/>
</dbReference>
<feature type="domain" description="ABC transporter" evidence="11">
    <location>
        <begin position="519"/>
        <end position="788"/>
    </location>
</feature>
<keyword evidence="3 10" id="KW-0812">Transmembrane</keyword>
<keyword evidence="14" id="KW-1185">Reference proteome</keyword>
<evidence type="ECO:0000259" key="12">
    <source>
        <dbReference type="PROSITE" id="PS50929"/>
    </source>
</evidence>
<dbReference type="Gene3D" id="3.40.50.300">
    <property type="entry name" value="P-loop containing nucleotide triphosphate hydrolases"/>
    <property type="match status" value="2"/>
</dbReference>
<dbReference type="PROSITE" id="PS50929">
    <property type="entry name" value="ABC_TM1F"/>
    <property type="match status" value="2"/>
</dbReference>
<feature type="region of interest" description="Disordered" evidence="9">
    <location>
        <begin position="209"/>
        <end position="233"/>
    </location>
</feature>
<dbReference type="SUPFAM" id="SSF90123">
    <property type="entry name" value="ABC transporter transmembrane region"/>
    <property type="match status" value="2"/>
</dbReference>
<dbReference type="Pfam" id="PF00664">
    <property type="entry name" value="ABC_membrane"/>
    <property type="match status" value="2"/>
</dbReference>
<feature type="transmembrane region" description="Helical" evidence="10">
    <location>
        <begin position="288"/>
        <end position="306"/>
    </location>
</feature>
<evidence type="ECO:0008006" key="15">
    <source>
        <dbReference type="Google" id="ProtNLM"/>
    </source>
</evidence>
<feature type="compositionally biased region" description="Basic and acidic residues" evidence="9">
    <location>
        <begin position="445"/>
        <end position="454"/>
    </location>
</feature>
<dbReference type="PROSITE" id="PS50893">
    <property type="entry name" value="ABC_TRANSPORTER_2"/>
    <property type="match status" value="2"/>
</dbReference>
<dbReference type="InterPro" id="IPR003593">
    <property type="entry name" value="AAA+_ATPase"/>
</dbReference>
<feature type="transmembrane region" description="Helical" evidence="10">
    <location>
        <begin position="1145"/>
        <end position="1168"/>
    </location>
</feature>
<evidence type="ECO:0000259" key="11">
    <source>
        <dbReference type="PROSITE" id="PS50893"/>
    </source>
</evidence>
<evidence type="ECO:0000256" key="8">
    <source>
        <dbReference type="ARBA" id="ARBA00023136"/>
    </source>
</evidence>
<dbReference type="EMBL" id="JAEPRB010000223">
    <property type="protein sequence ID" value="KAG2218561.1"/>
    <property type="molecule type" value="Genomic_DNA"/>
</dbReference>
<feature type="transmembrane region" description="Helical" evidence="10">
    <location>
        <begin position="369"/>
        <end position="391"/>
    </location>
</feature>
<dbReference type="SUPFAM" id="SSF52540">
    <property type="entry name" value="P-loop containing nucleoside triphosphate hydrolases"/>
    <property type="match status" value="2"/>
</dbReference>
<feature type="transmembrane region" description="Helical" evidence="10">
    <location>
        <begin position="1174"/>
        <end position="1194"/>
    </location>
</feature>
<dbReference type="InterPro" id="IPR036640">
    <property type="entry name" value="ABC1_TM_sf"/>
</dbReference>
<feature type="compositionally biased region" description="Basic and acidic residues" evidence="9">
    <location>
        <begin position="209"/>
        <end position="229"/>
    </location>
</feature>
<gene>
    <name evidence="13" type="ORF">INT45_006322</name>
</gene>
<evidence type="ECO:0000313" key="13">
    <source>
        <dbReference type="EMBL" id="KAG2218561.1"/>
    </source>
</evidence>
<feature type="domain" description="ABC transmembrane type-1" evidence="12">
    <location>
        <begin position="104"/>
        <end position="429"/>
    </location>
</feature>
<dbReference type="InterPro" id="IPR011527">
    <property type="entry name" value="ABC1_TM_dom"/>
</dbReference>
<dbReference type="InterPro" id="IPR003439">
    <property type="entry name" value="ABC_transporter-like_ATP-bd"/>
</dbReference>
<proteinExistence type="predicted"/>
<dbReference type="PANTHER" id="PTHR24223">
    <property type="entry name" value="ATP-BINDING CASSETTE SUB-FAMILY C"/>
    <property type="match status" value="1"/>
</dbReference>
<comment type="caution">
    <text evidence="13">The sequence shown here is derived from an EMBL/GenBank/DDBJ whole genome shotgun (WGS) entry which is preliminary data.</text>
</comment>
<dbReference type="InterPro" id="IPR017871">
    <property type="entry name" value="ABC_transporter-like_CS"/>
</dbReference>
<dbReference type="SMART" id="SM00382">
    <property type="entry name" value="AAA"/>
    <property type="match status" value="2"/>
</dbReference>
<feature type="transmembrane region" description="Helical" evidence="10">
    <location>
        <begin position="147"/>
        <end position="171"/>
    </location>
</feature>